<evidence type="ECO:0000313" key="1">
    <source>
        <dbReference type="EMBL" id="OMO69199.1"/>
    </source>
</evidence>
<comment type="caution">
    <text evidence="1">The sequence shown here is derived from an EMBL/GenBank/DDBJ whole genome shotgun (WGS) entry which is preliminary data.</text>
</comment>
<dbReference type="Gramene" id="OMO69199">
    <property type="protein sequence ID" value="OMO69199"/>
    <property type="gene ID" value="CCACVL1_19603"/>
</dbReference>
<name>A0A1R3HFR2_COCAP</name>
<dbReference type="Proteomes" id="UP000188268">
    <property type="component" value="Unassembled WGS sequence"/>
</dbReference>
<protein>
    <submittedName>
        <fullName evidence="1">Uncharacterized protein</fullName>
    </submittedName>
</protein>
<reference evidence="1 2" key="1">
    <citation type="submission" date="2013-09" db="EMBL/GenBank/DDBJ databases">
        <title>Corchorus capsularis genome sequencing.</title>
        <authorList>
            <person name="Alam M."/>
            <person name="Haque M.S."/>
            <person name="Islam M.S."/>
            <person name="Emdad E.M."/>
            <person name="Islam M.M."/>
            <person name="Ahmed B."/>
            <person name="Halim A."/>
            <person name="Hossen Q.M.M."/>
            <person name="Hossain M.Z."/>
            <person name="Ahmed R."/>
            <person name="Khan M.M."/>
            <person name="Islam R."/>
            <person name="Rashid M.M."/>
            <person name="Khan S.A."/>
            <person name="Rahman M.S."/>
            <person name="Alam M."/>
        </authorList>
    </citation>
    <scope>NUCLEOTIDE SEQUENCE [LARGE SCALE GENOMIC DNA]</scope>
    <source>
        <strain evidence="2">cv. CVL-1</strain>
        <tissue evidence="1">Whole seedling</tissue>
    </source>
</reference>
<gene>
    <name evidence="1" type="ORF">CCACVL1_19603</name>
</gene>
<sequence length="25" mass="2956">VLRFWSAYSMSLWSNVVAITSWVRP</sequence>
<dbReference type="AlphaFoldDB" id="A0A1R3HFR2"/>
<keyword evidence="2" id="KW-1185">Reference proteome</keyword>
<proteinExistence type="predicted"/>
<organism evidence="1 2">
    <name type="scientific">Corchorus capsularis</name>
    <name type="common">Jute</name>
    <dbReference type="NCBI Taxonomy" id="210143"/>
    <lineage>
        <taxon>Eukaryota</taxon>
        <taxon>Viridiplantae</taxon>
        <taxon>Streptophyta</taxon>
        <taxon>Embryophyta</taxon>
        <taxon>Tracheophyta</taxon>
        <taxon>Spermatophyta</taxon>
        <taxon>Magnoliopsida</taxon>
        <taxon>eudicotyledons</taxon>
        <taxon>Gunneridae</taxon>
        <taxon>Pentapetalae</taxon>
        <taxon>rosids</taxon>
        <taxon>malvids</taxon>
        <taxon>Malvales</taxon>
        <taxon>Malvaceae</taxon>
        <taxon>Grewioideae</taxon>
        <taxon>Apeibeae</taxon>
        <taxon>Corchorus</taxon>
    </lineage>
</organism>
<accession>A0A1R3HFR2</accession>
<feature type="non-terminal residue" evidence="1">
    <location>
        <position position="1"/>
    </location>
</feature>
<evidence type="ECO:0000313" key="2">
    <source>
        <dbReference type="Proteomes" id="UP000188268"/>
    </source>
</evidence>
<dbReference type="EMBL" id="AWWV01012072">
    <property type="protein sequence ID" value="OMO69199.1"/>
    <property type="molecule type" value="Genomic_DNA"/>
</dbReference>